<dbReference type="OrthoDB" id="6089850at2"/>
<dbReference type="RefSeq" id="WP_158009435.1">
    <property type="nucleotide sequence ID" value="NZ_MIQH01000897.1"/>
</dbReference>
<feature type="non-terminal residue" evidence="1">
    <location>
        <position position="1"/>
    </location>
</feature>
<gene>
    <name evidence="1" type="ORF">BGC33_02380</name>
</gene>
<evidence type="ECO:0000313" key="2">
    <source>
        <dbReference type="Proteomes" id="UP000182798"/>
    </source>
</evidence>
<feature type="non-terminal residue" evidence="1">
    <location>
        <position position="210"/>
    </location>
</feature>
<protein>
    <recommendedName>
        <fullName evidence="3">Bacterial Ig-like domain-containing protein</fullName>
    </recommendedName>
</protein>
<reference evidence="2" key="1">
    <citation type="submission" date="2016-09" db="EMBL/GenBank/DDBJ databases">
        <title>Genome Sequence of Bathymodiolus thermophilus sulfur-oxidizing gill endosymbiont.</title>
        <authorList>
            <person name="Ponnudurai R."/>
            <person name="Kleiner M."/>
            <person name="Sayavedra L."/>
            <person name="Thuermer A."/>
            <person name="Felbeck H."/>
            <person name="Schlueter R."/>
            <person name="Schweder T."/>
            <person name="Markert S."/>
        </authorList>
    </citation>
    <scope>NUCLEOTIDE SEQUENCE [LARGE SCALE GENOMIC DNA]</scope>
    <source>
        <strain evidence="2">BAT/CrabSpa'14</strain>
    </source>
</reference>
<accession>A0A1J8P5G7</accession>
<dbReference type="EMBL" id="MIQH01000897">
    <property type="protein sequence ID" value="OJA03227.1"/>
    <property type="molecule type" value="Genomic_DNA"/>
</dbReference>
<proteinExistence type="predicted"/>
<comment type="caution">
    <text evidence="1">The sequence shown here is derived from an EMBL/GenBank/DDBJ whole genome shotgun (WGS) entry which is preliminary data.</text>
</comment>
<organism evidence="1 2">
    <name type="scientific">Bathymodiolus thermophilus thioautotrophic gill symbiont</name>
    <dbReference type="NCBI Taxonomy" id="2360"/>
    <lineage>
        <taxon>Bacteria</taxon>
        <taxon>Pseudomonadati</taxon>
        <taxon>Pseudomonadota</taxon>
        <taxon>Gammaproteobacteria</taxon>
        <taxon>sulfur-oxidizing symbionts</taxon>
    </lineage>
</organism>
<name>A0A1J8P5G7_9GAMM</name>
<evidence type="ECO:0008006" key="3">
    <source>
        <dbReference type="Google" id="ProtNLM"/>
    </source>
</evidence>
<dbReference type="AlphaFoldDB" id="A0A1J8P5G7"/>
<sequence length="210" mass="21677">TIIATDIAGNTAEKTVSVSVVDIGLSTSITWNNIGTDNIINTAEMATATLSGTVSVIGTVSSISVSSIVFKQGDTTVHVITTNLPAIVNNTWALANNSAWTSKLTQGDYTVIVNLAGKGASNQDVTGLNSITTKIDITQPAQPTFTLTNDTGVSNSDGVTNNGMMTVAGLESDATWQYSTNGGTNWTNGTGTSFTLTEGTHAIDAIQVKQ</sequence>
<evidence type="ECO:0000313" key="1">
    <source>
        <dbReference type="EMBL" id="OJA03227.1"/>
    </source>
</evidence>
<dbReference type="Proteomes" id="UP000182798">
    <property type="component" value="Unassembled WGS sequence"/>
</dbReference>